<gene>
    <name evidence="2" type="ORF">GCM10025751_16710</name>
</gene>
<proteinExistence type="predicted"/>
<evidence type="ECO:0000313" key="2">
    <source>
        <dbReference type="EMBL" id="GAA5046891.1"/>
    </source>
</evidence>
<dbReference type="RefSeq" id="WP_227776446.1">
    <property type="nucleotide sequence ID" value="NZ_BAABKX010000001.1"/>
</dbReference>
<protein>
    <recommendedName>
        <fullName evidence="4">DUF1059 domain-containing protein</fullName>
    </recommendedName>
</protein>
<feature type="compositionally biased region" description="Basic and acidic residues" evidence="1">
    <location>
        <begin position="33"/>
        <end position="45"/>
    </location>
</feature>
<evidence type="ECO:0000313" key="3">
    <source>
        <dbReference type="Proteomes" id="UP001501729"/>
    </source>
</evidence>
<accession>A0AAV3UFQ6</accession>
<dbReference type="GeneID" id="68612266"/>
<comment type="caution">
    <text evidence="2">The sequence shown here is derived from an EMBL/GenBank/DDBJ whole genome shotgun (WGS) entry which is preliminary data.</text>
</comment>
<name>A0AAV3UFQ6_9EURY</name>
<evidence type="ECO:0008006" key="4">
    <source>
        <dbReference type="Google" id="ProtNLM"/>
    </source>
</evidence>
<keyword evidence="3" id="KW-1185">Reference proteome</keyword>
<evidence type="ECO:0000256" key="1">
    <source>
        <dbReference type="SAM" id="MobiDB-lite"/>
    </source>
</evidence>
<dbReference type="InterPro" id="IPR009409">
    <property type="entry name" value="DUF1059"/>
</dbReference>
<dbReference type="EMBL" id="BAABKX010000001">
    <property type="protein sequence ID" value="GAA5046891.1"/>
    <property type="molecule type" value="Genomic_DNA"/>
</dbReference>
<sequence length="52" mass="6069">MAHQFECTQQDCDFMVRANDENEVIEMVQEHAQNRHGMSMDRNDIEGAIQQS</sequence>
<dbReference type="AlphaFoldDB" id="A0AAV3UFQ6"/>
<dbReference type="Proteomes" id="UP001501729">
    <property type="component" value="Unassembled WGS sequence"/>
</dbReference>
<reference evidence="2 3" key="1">
    <citation type="journal article" date="2019" name="Int. J. Syst. Evol. Microbiol.">
        <title>The Global Catalogue of Microorganisms (GCM) 10K type strain sequencing project: providing services to taxonomists for standard genome sequencing and annotation.</title>
        <authorList>
            <consortium name="The Broad Institute Genomics Platform"/>
            <consortium name="The Broad Institute Genome Sequencing Center for Infectious Disease"/>
            <person name="Wu L."/>
            <person name="Ma J."/>
        </authorList>
    </citation>
    <scope>NUCLEOTIDE SEQUENCE [LARGE SCALE GENOMIC DNA]</scope>
    <source>
        <strain evidence="2 3">JCM 17504</strain>
    </source>
</reference>
<feature type="region of interest" description="Disordered" evidence="1">
    <location>
        <begin position="33"/>
        <end position="52"/>
    </location>
</feature>
<organism evidence="2 3">
    <name type="scientific">Haladaptatus pallidirubidus</name>
    <dbReference type="NCBI Taxonomy" id="1008152"/>
    <lineage>
        <taxon>Archaea</taxon>
        <taxon>Methanobacteriati</taxon>
        <taxon>Methanobacteriota</taxon>
        <taxon>Stenosarchaea group</taxon>
        <taxon>Halobacteria</taxon>
        <taxon>Halobacteriales</taxon>
        <taxon>Haladaptataceae</taxon>
        <taxon>Haladaptatus</taxon>
    </lineage>
</organism>
<dbReference type="Pfam" id="PF06348">
    <property type="entry name" value="DUF1059"/>
    <property type="match status" value="1"/>
</dbReference>